<protein>
    <recommendedName>
        <fullName evidence="9">Tetraspanin</fullName>
    </recommendedName>
</protein>
<name>A0AAU9VWI6_9CNID</name>
<dbReference type="Gene3D" id="1.10.1450.10">
    <property type="entry name" value="Tetraspanin"/>
    <property type="match status" value="1"/>
</dbReference>
<dbReference type="GO" id="GO:0005886">
    <property type="term" value="C:plasma membrane"/>
    <property type="evidence" value="ECO:0007669"/>
    <property type="project" value="TreeGrafter"/>
</dbReference>
<evidence type="ECO:0000256" key="3">
    <source>
        <dbReference type="ARBA" id="ARBA00022989"/>
    </source>
</evidence>
<evidence type="ECO:0000256" key="2">
    <source>
        <dbReference type="ARBA" id="ARBA00022692"/>
    </source>
</evidence>
<feature type="transmembrane region" description="Helical" evidence="6">
    <location>
        <begin position="94"/>
        <end position="117"/>
    </location>
</feature>
<comment type="subcellular location">
    <subcellularLocation>
        <location evidence="1">Membrane</location>
        <topology evidence="1">Multi-pass membrane protein</topology>
    </subcellularLocation>
</comment>
<proteinExistence type="predicted"/>
<feature type="transmembrane region" description="Helical" evidence="6">
    <location>
        <begin position="61"/>
        <end position="82"/>
    </location>
</feature>
<feature type="region of interest" description="Disordered" evidence="5">
    <location>
        <begin position="256"/>
        <end position="341"/>
    </location>
</feature>
<feature type="transmembrane region" description="Helical" evidence="6">
    <location>
        <begin position="21"/>
        <end position="41"/>
    </location>
</feature>
<dbReference type="Proteomes" id="UP001159428">
    <property type="component" value="Unassembled WGS sequence"/>
</dbReference>
<keyword evidence="4 6" id="KW-0472">Membrane</keyword>
<dbReference type="Pfam" id="PF00335">
    <property type="entry name" value="Tetraspanin"/>
    <property type="match status" value="1"/>
</dbReference>
<dbReference type="PANTHER" id="PTHR19282:SF544">
    <property type="entry name" value="TETRASPANIN"/>
    <property type="match status" value="1"/>
</dbReference>
<reference evidence="7 8" key="1">
    <citation type="submission" date="2022-05" db="EMBL/GenBank/DDBJ databases">
        <authorList>
            <consortium name="Genoscope - CEA"/>
            <person name="William W."/>
        </authorList>
    </citation>
    <scope>NUCLEOTIDE SEQUENCE [LARGE SCALE GENOMIC DNA]</scope>
</reference>
<evidence type="ECO:0000256" key="1">
    <source>
        <dbReference type="ARBA" id="ARBA00004141"/>
    </source>
</evidence>
<organism evidence="7 8">
    <name type="scientific">Pocillopora meandrina</name>
    <dbReference type="NCBI Taxonomy" id="46732"/>
    <lineage>
        <taxon>Eukaryota</taxon>
        <taxon>Metazoa</taxon>
        <taxon>Cnidaria</taxon>
        <taxon>Anthozoa</taxon>
        <taxon>Hexacorallia</taxon>
        <taxon>Scleractinia</taxon>
        <taxon>Astrocoeniina</taxon>
        <taxon>Pocilloporidae</taxon>
        <taxon>Pocillopora</taxon>
    </lineage>
</organism>
<feature type="transmembrane region" description="Helical" evidence="6">
    <location>
        <begin position="219"/>
        <end position="246"/>
    </location>
</feature>
<dbReference type="SUPFAM" id="SSF48652">
    <property type="entry name" value="Tetraspanin"/>
    <property type="match status" value="1"/>
</dbReference>
<evidence type="ECO:0000256" key="4">
    <source>
        <dbReference type="ARBA" id="ARBA00023136"/>
    </source>
</evidence>
<sequence>MITMAPSHCHERFITKKLIPLIAGFYLVAGVTMIGVGAHVMRNQITPAQILTSLSIQTAPIVLLCAGICSLLVAVLGFVFICEKSPIENGERKLLKITVFLGVAALLLAFIGGGIGLGNIKKVTNTFEPDLKTKLELYGRSGGSMEDVNKLQKEYKCCGVNTFADWRITVWGGRRYDKVPDACCKDETFGCGYCFVDADKTLNRKGCASIVVEEVKKSLLTVGVIGIIIGIVEVILWVVFLCCCCCNANGDEYLPQPSTPLRSQPETLRDTPSSKERAGSGQSKVVPAPEEDCTPSRQEVCTSSPGASHYEHKSDKPSSEGGAASSREESEKPSKEKTTSC</sequence>
<dbReference type="InterPro" id="IPR008952">
    <property type="entry name" value="Tetraspanin_EC2_sf"/>
</dbReference>
<accession>A0AAU9VWI6</accession>
<keyword evidence="2 6" id="KW-0812">Transmembrane</keyword>
<dbReference type="PANTHER" id="PTHR19282">
    <property type="entry name" value="TETRASPANIN"/>
    <property type="match status" value="1"/>
</dbReference>
<dbReference type="AlphaFoldDB" id="A0AAU9VWI6"/>
<feature type="compositionally biased region" description="Polar residues" evidence="5">
    <location>
        <begin position="295"/>
        <end position="306"/>
    </location>
</feature>
<gene>
    <name evidence="7" type="ORF">PMEA_00025456</name>
</gene>
<evidence type="ECO:0000256" key="6">
    <source>
        <dbReference type="SAM" id="Phobius"/>
    </source>
</evidence>
<feature type="compositionally biased region" description="Basic and acidic residues" evidence="5">
    <location>
        <begin position="309"/>
        <end position="318"/>
    </location>
</feature>
<keyword evidence="8" id="KW-1185">Reference proteome</keyword>
<evidence type="ECO:0000313" key="8">
    <source>
        <dbReference type="Proteomes" id="UP001159428"/>
    </source>
</evidence>
<dbReference type="InterPro" id="IPR018499">
    <property type="entry name" value="Tetraspanin/Peripherin"/>
</dbReference>
<dbReference type="EMBL" id="CALNXJ010000005">
    <property type="protein sequence ID" value="CAH3039859.1"/>
    <property type="molecule type" value="Genomic_DNA"/>
</dbReference>
<evidence type="ECO:0000313" key="7">
    <source>
        <dbReference type="EMBL" id="CAH3039859.1"/>
    </source>
</evidence>
<evidence type="ECO:0000256" key="5">
    <source>
        <dbReference type="SAM" id="MobiDB-lite"/>
    </source>
</evidence>
<keyword evidence="3 6" id="KW-1133">Transmembrane helix</keyword>
<comment type="caution">
    <text evidence="7">The sequence shown here is derived from an EMBL/GenBank/DDBJ whole genome shotgun (WGS) entry which is preliminary data.</text>
</comment>
<feature type="compositionally biased region" description="Basic and acidic residues" evidence="5">
    <location>
        <begin position="326"/>
        <end position="341"/>
    </location>
</feature>
<evidence type="ECO:0008006" key="9">
    <source>
        <dbReference type="Google" id="ProtNLM"/>
    </source>
</evidence>
<feature type="compositionally biased region" description="Basic and acidic residues" evidence="5">
    <location>
        <begin position="267"/>
        <end position="278"/>
    </location>
</feature>